<gene>
    <name evidence="5" type="ORF">C7380_1381</name>
</gene>
<dbReference type="SUPFAM" id="SSF53822">
    <property type="entry name" value="Periplasmic binding protein-like I"/>
    <property type="match status" value="1"/>
</dbReference>
<proteinExistence type="inferred from homology"/>
<dbReference type="Pfam" id="PF13407">
    <property type="entry name" value="Peripla_BP_4"/>
    <property type="match status" value="1"/>
</dbReference>
<evidence type="ECO:0000256" key="1">
    <source>
        <dbReference type="ARBA" id="ARBA00004196"/>
    </source>
</evidence>
<dbReference type="InterPro" id="IPR025997">
    <property type="entry name" value="SBP_2_dom"/>
</dbReference>
<sequence length="322" mass="35354">MKKFITFFIILSLSLLVFSGNSINKSRTIALSVSSMNNGFFVGLEKGVRDRAEELQINYVLANANGSVMKQLSDIEDLITQNVDALIVNALDGDAIIPAVKKANKAGIPILFLDRGANSTGMTCFIETDNVAMGRMAGEYIVRKLIDRYGKPIGNIVELEGLQGVTPTRDRGKGFNEVIEKYPDINIIARQNADFDQEKALNVMQNILQANSKIDAVFGHNDDNTIGAMSAIEMSGRSKPIDDKEHIILVGIDGIAQALYAVRKEKIDVSITQTVLDMGKTAVDLAIDKLDGKFVPPHVYTDFFIVDKNNADDEKLWGNIIK</sequence>
<dbReference type="InterPro" id="IPR028082">
    <property type="entry name" value="Peripla_BP_I"/>
</dbReference>
<name>A0AA45HHA2_9BACT</name>
<reference evidence="5 6" key="1">
    <citation type="submission" date="2018-05" db="EMBL/GenBank/DDBJ databases">
        <title>Genomic Encyclopedia of Type Strains, Phase IV (KMG-IV): sequencing the most valuable type-strain genomes for metagenomic binning, comparative biology and taxonomic classification.</title>
        <authorList>
            <person name="Goeker M."/>
        </authorList>
    </citation>
    <scope>NUCLEOTIDE SEQUENCE [LARGE SCALE GENOMIC DNA]</scope>
    <source>
        <strain evidence="5 6">DSM 24906</strain>
    </source>
</reference>
<keyword evidence="3" id="KW-0732">Signal</keyword>
<dbReference type="Gene3D" id="3.40.50.2300">
    <property type="match status" value="2"/>
</dbReference>
<evidence type="ECO:0000256" key="2">
    <source>
        <dbReference type="ARBA" id="ARBA00007639"/>
    </source>
</evidence>
<evidence type="ECO:0000256" key="3">
    <source>
        <dbReference type="ARBA" id="ARBA00022729"/>
    </source>
</evidence>
<feature type="domain" description="Periplasmic binding protein" evidence="4">
    <location>
        <begin position="29"/>
        <end position="293"/>
    </location>
</feature>
<dbReference type="GO" id="GO:0030246">
    <property type="term" value="F:carbohydrate binding"/>
    <property type="evidence" value="ECO:0007669"/>
    <property type="project" value="UniProtKB-ARBA"/>
</dbReference>
<dbReference type="PANTHER" id="PTHR46847:SF1">
    <property type="entry name" value="D-ALLOSE-BINDING PERIPLASMIC PROTEIN-RELATED"/>
    <property type="match status" value="1"/>
</dbReference>
<dbReference type="RefSeq" id="WP_109606716.1">
    <property type="nucleotide sequence ID" value="NZ_JAMHJO010000002.1"/>
</dbReference>
<evidence type="ECO:0000313" key="5">
    <source>
        <dbReference type="EMBL" id="PWJ84715.1"/>
    </source>
</evidence>
<evidence type="ECO:0000313" key="6">
    <source>
        <dbReference type="Proteomes" id="UP000245921"/>
    </source>
</evidence>
<dbReference type="EMBL" id="QGGI01000038">
    <property type="protein sequence ID" value="PWJ84715.1"/>
    <property type="molecule type" value="Genomic_DNA"/>
</dbReference>
<evidence type="ECO:0000259" key="4">
    <source>
        <dbReference type="Pfam" id="PF13407"/>
    </source>
</evidence>
<accession>A0AA45HHA2</accession>
<comment type="similarity">
    <text evidence="2">Belongs to the bacterial solute-binding protein 2 family.</text>
</comment>
<keyword evidence="6" id="KW-1185">Reference proteome</keyword>
<dbReference type="AlphaFoldDB" id="A0AA45HHA2"/>
<dbReference type="Proteomes" id="UP000245921">
    <property type="component" value="Unassembled WGS sequence"/>
</dbReference>
<protein>
    <submittedName>
        <fullName evidence="5">Monosaccharide ABC transporter substrate-binding protein (CUT2 family)</fullName>
    </submittedName>
</protein>
<comment type="caution">
    <text evidence="5">The sequence shown here is derived from an EMBL/GenBank/DDBJ whole genome shotgun (WGS) entry which is preliminary data.</text>
</comment>
<comment type="subcellular location">
    <subcellularLocation>
        <location evidence="1">Cell envelope</location>
    </subcellularLocation>
</comment>
<organism evidence="5 6">
    <name type="scientific">Oceanotoga teriensis</name>
    <dbReference type="NCBI Taxonomy" id="515440"/>
    <lineage>
        <taxon>Bacteria</taxon>
        <taxon>Thermotogati</taxon>
        <taxon>Thermotogota</taxon>
        <taxon>Thermotogae</taxon>
        <taxon>Petrotogales</taxon>
        <taxon>Petrotogaceae</taxon>
        <taxon>Oceanotoga</taxon>
    </lineage>
</organism>
<dbReference type="PANTHER" id="PTHR46847">
    <property type="entry name" value="D-ALLOSE-BINDING PERIPLASMIC PROTEIN-RELATED"/>
    <property type="match status" value="1"/>
</dbReference>
<dbReference type="GO" id="GO:0030313">
    <property type="term" value="C:cell envelope"/>
    <property type="evidence" value="ECO:0007669"/>
    <property type="project" value="UniProtKB-SubCell"/>
</dbReference>